<comment type="caution">
    <text evidence="3">The sequence shown here is derived from an EMBL/GenBank/DDBJ whole genome shotgun (WGS) entry which is preliminary data.</text>
</comment>
<dbReference type="Gene3D" id="1.10.238.10">
    <property type="entry name" value="EF-hand"/>
    <property type="match status" value="1"/>
</dbReference>
<accession>A0A4R3LID7</accession>
<sequence>MTKTPLIAVAAVAFGFSTFALADDGRSFQSLDANNDGYVSRDEIPADHALAANFSTYDTDADGRLSQSEFDVYTSSKQRDEE</sequence>
<dbReference type="AlphaFoldDB" id="A0A4R3LID7"/>
<evidence type="ECO:0000313" key="4">
    <source>
        <dbReference type="Proteomes" id="UP000294599"/>
    </source>
</evidence>
<evidence type="ECO:0000259" key="2">
    <source>
        <dbReference type="Pfam" id="PF13202"/>
    </source>
</evidence>
<keyword evidence="4" id="KW-1185">Reference proteome</keyword>
<feature type="chain" id="PRO_5030099309" evidence="1">
    <location>
        <begin position="23"/>
        <end position="82"/>
    </location>
</feature>
<dbReference type="EMBL" id="SMAF01000006">
    <property type="protein sequence ID" value="TCS99295.1"/>
    <property type="molecule type" value="Genomic_DNA"/>
</dbReference>
<feature type="domain" description="EF-hand" evidence="2">
    <location>
        <begin position="54"/>
        <end position="70"/>
    </location>
</feature>
<evidence type="ECO:0000313" key="3">
    <source>
        <dbReference type="EMBL" id="TCS99295.1"/>
    </source>
</evidence>
<protein>
    <submittedName>
        <fullName evidence="3">EF hand domain-containing protein</fullName>
    </submittedName>
</protein>
<reference evidence="3 4" key="1">
    <citation type="submission" date="2019-03" db="EMBL/GenBank/DDBJ databases">
        <title>Genomic Encyclopedia of Type Strains, Phase IV (KMG-IV): sequencing the most valuable type-strain genomes for metagenomic binning, comparative biology and taxonomic classification.</title>
        <authorList>
            <person name="Goeker M."/>
        </authorList>
    </citation>
    <scope>NUCLEOTIDE SEQUENCE [LARGE SCALE GENOMIC DNA]</scope>
    <source>
        <strain evidence="3 4">DSM 21944</strain>
    </source>
</reference>
<dbReference type="SUPFAM" id="SSF47473">
    <property type="entry name" value="EF-hand"/>
    <property type="match status" value="1"/>
</dbReference>
<dbReference type="PROSITE" id="PS00018">
    <property type="entry name" value="EF_HAND_1"/>
    <property type="match status" value="1"/>
</dbReference>
<name>A0A4R3LID7_9GAMM</name>
<dbReference type="InterPro" id="IPR002048">
    <property type="entry name" value="EF_hand_dom"/>
</dbReference>
<organism evidence="3 4">
    <name type="scientific">Pseudofulvimonas gallinarii</name>
    <dbReference type="NCBI Taxonomy" id="634155"/>
    <lineage>
        <taxon>Bacteria</taxon>
        <taxon>Pseudomonadati</taxon>
        <taxon>Pseudomonadota</taxon>
        <taxon>Gammaproteobacteria</taxon>
        <taxon>Lysobacterales</taxon>
        <taxon>Rhodanobacteraceae</taxon>
        <taxon>Pseudofulvimonas</taxon>
    </lineage>
</organism>
<dbReference type="GO" id="GO:0005509">
    <property type="term" value="F:calcium ion binding"/>
    <property type="evidence" value="ECO:0007669"/>
    <property type="project" value="InterPro"/>
</dbReference>
<feature type="signal peptide" evidence="1">
    <location>
        <begin position="1"/>
        <end position="22"/>
    </location>
</feature>
<feature type="domain" description="EF-hand" evidence="2">
    <location>
        <begin position="28"/>
        <end position="43"/>
    </location>
</feature>
<dbReference type="Pfam" id="PF13202">
    <property type="entry name" value="EF-hand_5"/>
    <property type="match status" value="2"/>
</dbReference>
<dbReference type="InterPro" id="IPR018247">
    <property type="entry name" value="EF_Hand_1_Ca_BS"/>
</dbReference>
<dbReference type="Proteomes" id="UP000294599">
    <property type="component" value="Unassembled WGS sequence"/>
</dbReference>
<dbReference type="RefSeq" id="WP_123521944.1">
    <property type="nucleotide sequence ID" value="NZ_JBHLWF010000031.1"/>
</dbReference>
<dbReference type="InterPro" id="IPR011992">
    <property type="entry name" value="EF-hand-dom_pair"/>
</dbReference>
<dbReference type="OrthoDB" id="5959881at2"/>
<gene>
    <name evidence="3" type="ORF">EDC25_106134</name>
</gene>
<evidence type="ECO:0000256" key="1">
    <source>
        <dbReference type="SAM" id="SignalP"/>
    </source>
</evidence>
<keyword evidence="1" id="KW-0732">Signal</keyword>
<proteinExistence type="predicted"/>